<accession>A0AAQ3B1E6</accession>
<reference evidence="1" key="1">
    <citation type="submission" date="2023-02" db="EMBL/GenBank/DDBJ databases">
        <title>Isolation, identification, and genome analysis of Vibrio campbellii in the Penaeus vannamei larvae stage.</title>
        <authorList>
            <person name="Huang T."/>
            <person name="Zhang B."/>
        </authorList>
    </citation>
    <scope>NUCLEOTIDE SEQUENCE</scope>
    <source>
        <strain evidence="1">20220413_1</strain>
    </source>
</reference>
<name>A0AAQ3B1E6_9VIBR</name>
<dbReference type="EMBL" id="CP117988">
    <property type="protein sequence ID" value="WDG09677.1"/>
    <property type="molecule type" value="Genomic_DNA"/>
</dbReference>
<dbReference type="RefSeq" id="WP_274291122.1">
    <property type="nucleotide sequence ID" value="NZ_CP117988.1"/>
</dbReference>
<dbReference type="Proteomes" id="UP001219537">
    <property type="component" value="Chromosome 1"/>
</dbReference>
<organism evidence="1 2">
    <name type="scientific">Vibrio campbellii</name>
    <dbReference type="NCBI Taxonomy" id="680"/>
    <lineage>
        <taxon>Bacteria</taxon>
        <taxon>Pseudomonadati</taxon>
        <taxon>Pseudomonadota</taxon>
        <taxon>Gammaproteobacteria</taxon>
        <taxon>Vibrionales</taxon>
        <taxon>Vibrionaceae</taxon>
        <taxon>Vibrio</taxon>
    </lineage>
</organism>
<sequence length="92" mass="10125">MSDYILVKSTIIKVFENHSAKCVPVIKPDEVIISIDTTKAENLPIGLENVKFKICIQKKGLSLTGLLATQGFCSELSQFLVPHVGYLVFSTL</sequence>
<evidence type="ECO:0000313" key="2">
    <source>
        <dbReference type="Proteomes" id="UP001219537"/>
    </source>
</evidence>
<protein>
    <submittedName>
        <fullName evidence="1">Uncharacterized protein</fullName>
    </submittedName>
</protein>
<proteinExistence type="predicted"/>
<dbReference type="AlphaFoldDB" id="A0AAQ3B1E6"/>
<gene>
    <name evidence="1" type="ORF">PUN50_07405</name>
</gene>
<evidence type="ECO:0000313" key="1">
    <source>
        <dbReference type="EMBL" id="WDG09677.1"/>
    </source>
</evidence>